<dbReference type="NCBIfam" id="TIGR02937">
    <property type="entry name" value="sigma70-ECF"/>
    <property type="match status" value="1"/>
</dbReference>
<dbReference type="Gene3D" id="1.10.1740.10">
    <property type="match status" value="1"/>
</dbReference>
<dbReference type="PANTHER" id="PTHR43133">
    <property type="entry name" value="RNA POLYMERASE ECF-TYPE SIGMA FACTO"/>
    <property type="match status" value="1"/>
</dbReference>
<keyword evidence="3" id="KW-0731">Sigma factor</keyword>
<accession>A0ABQ2B6P1</accession>
<dbReference type="PANTHER" id="PTHR43133:SF8">
    <property type="entry name" value="RNA POLYMERASE SIGMA FACTOR HI_1459-RELATED"/>
    <property type="match status" value="1"/>
</dbReference>
<dbReference type="EMBL" id="BMDG01000008">
    <property type="protein sequence ID" value="GGI09338.1"/>
    <property type="molecule type" value="Genomic_DNA"/>
</dbReference>
<sequence length="186" mass="20789">MDDADARALLTRLWVDHHEPVARFVARRAMPELVDDVVSETFLVAWRKVEDVPAEPRPWLFGVARNVLSTHLRTHGRWRALGTRLEQEPEPGREGTADVAADRTDLRRAWDLLSAADREVIALVAWDGLTAVEAARVLGVRPTTFSVRLTRARKRLLAFSGLPHETADVLRNLKSSTGSSVGEEAR</sequence>
<dbReference type="Pfam" id="PF04542">
    <property type="entry name" value="Sigma70_r2"/>
    <property type="match status" value="1"/>
</dbReference>
<protein>
    <submittedName>
        <fullName evidence="8">DNA-directed RNA polymerase sigma-70 factor</fullName>
    </submittedName>
</protein>
<gene>
    <name evidence="8" type="primary">rpoE</name>
    <name evidence="8" type="ORF">GCM10007368_25680</name>
</gene>
<comment type="caution">
    <text evidence="8">The sequence shown here is derived from an EMBL/GenBank/DDBJ whole genome shotgun (WGS) entry which is preliminary data.</text>
</comment>
<evidence type="ECO:0000256" key="2">
    <source>
        <dbReference type="ARBA" id="ARBA00023015"/>
    </source>
</evidence>
<feature type="domain" description="RNA polymerase sigma factor 70 region 4 type 2" evidence="7">
    <location>
        <begin position="105"/>
        <end position="156"/>
    </location>
</feature>
<evidence type="ECO:0000313" key="9">
    <source>
        <dbReference type="Proteomes" id="UP000632535"/>
    </source>
</evidence>
<evidence type="ECO:0000256" key="5">
    <source>
        <dbReference type="ARBA" id="ARBA00023163"/>
    </source>
</evidence>
<proteinExistence type="inferred from homology"/>
<evidence type="ECO:0000259" key="7">
    <source>
        <dbReference type="Pfam" id="PF08281"/>
    </source>
</evidence>
<keyword evidence="4" id="KW-0238">DNA-binding</keyword>
<dbReference type="Gene3D" id="1.10.10.10">
    <property type="entry name" value="Winged helix-like DNA-binding domain superfamily/Winged helix DNA-binding domain"/>
    <property type="match status" value="1"/>
</dbReference>
<comment type="similarity">
    <text evidence="1">Belongs to the sigma-70 factor family. ECF subfamily.</text>
</comment>
<reference evidence="9" key="1">
    <citation type="journal article" date="2019" name="Int. J. Syst. Evol. Microbiol.">
        <title>The Global Catalogue of Microorganisms (GCM) 10K type strain sequencing project: providing services to taxonomists for standard genome sequencing and annotation.</title>
        <authorList>
            <consortium name="The Broad Institute Genomics Platform"/>
            <consortium name="The Broad Institute Genome Sequencing Center for Infectious Disease"/>
            <person name="Wu L."/>
            <person name="Ma J."/>
        </authorList>
    </citation>
    <scope>NUCLEOTIDE SEQUENCE [LARGE SCALE GENOMIC DNA]</scope>
    <source>
        <strain evidence="9">CCM 8653</strain>
    </source>
</reference>
<dbReference type="SUPFAM" id="SSF88659">
    <property type="entry name" value="Sigma3 and sigma4 domains of RNA polymerase sigma factors"/>
    <property type="match status" value="1"/>
</dbReference>
<evidence type="ECO:0000313" key="8">
    <source>
        <dbReference type="EMBL" id="GGI09338.1"/>
    </source>
</evidence>
<dbReference type="InterPro" id="IPR014284">
    <property type="entry name" value="RNA_pol_sigma-70_dom"/>
</dbReference>
<feature type="domain" description="RNA polymerase sigma-70 region 2" evidence="6">
    <location>
        <begin position="15"/>
        <end position="77"/>
    </location>
</feature>
<evidence type="ECO:0000256" key="3">
    <source>
        <dbReference type="ARBA" id="ARBA00023082"/>
    </source>
</evidence>
<evidence type="ECO:0000259" key="6">
    <source>
        <dbReference type="Pfam" id="PF04542"/>
    </source>
</evidence>
<dbReference type="SUPFAM" id="SSF88946">
    <property type="entry name" value="Sigma2 domain of RNA polymerase sigma factors"/>
    <property type="match status" value="1"/>
</dbReference>
<dbReference type="Proteomes" id="UP000632535">
    <property type="component" value="Unassembled WGS sequence"/>
</dbReference>
<dbReference type="InterPro" id="IPR039425">
    <property type="entry name" value="RNA_pol_sigma-70-like"/>
</dbReference>
<dbReference type="InterPro" id="IPR013325">
    <property type="entry name" value="RNA_pol_sigma_r2"/>
</dbReference>
<keyword evidence="8" id="KW-0240">DNA-directed RNA polymerase</keyword>
<dbReference type="InterPro" id="IPR013249">
    <property type="entry name" value="RNA_pol_sigma70_r4_t2"/>
</dbReference>
<dbReference type="InterPro" id="IPR013324">
    <property type="entry name" value="RNA_pol_sigma_r3/r4-like"/>
</dbReference>
<dbReference type="Pfam" id="PF08281">
    <property type="entry name" value="Sigma70_r4_2"/>
    <property type="match status" value="1"/>
</dbReference>
<keyword evidence="5" id="KW-0804">Transcription</keyword>
<dbReference type="InterPro" id="IPR007627">
    <property type="entry name" value="RNA_pol_sigma70_r2"/>
</dbReference>
<keyword evidence="9" id="KW-1185">Reference proteome</keyword>
<organism evidence="8 9">
    <name type="scientific">Isoptericola cucumis</name>
    <dbReference type="NCBI Taxonomy" id="1776856"/>
    <lineage>
        <taxon>Bacteria</taxon>
        <taxon>Bacillati</taxon>
        <taxon>Actinomycetota</taxon>
        <taxon>Actinomycetes</taxon>
        <taxon>Micrococcales</taxon>
        <taxon>Promicromonosporaceae</taxon>
        <taxon>Isoptericola</taxon>
    </lineage>
</organism>
<name>A0ABQ2B6P1_9MICO</name>
<dbReference type="InterPro" id="IPR036388">
    <property type="entry name" value="WH-like_DNA-bd_sf"/>
</dbReference>
<keyword evidence="2" id="KW-0805">Transcription regulation</keyword>
<evidence type="ECO:0000256" key="1">
    <source>
        <dbReference type="ARBA" id="ARBA00010641"/>
    </source>
</evidence>
<dbReference type="GO" id="GO:0000428">
    <property type="term" value="C:DNA-directed RNA polymerase complex"/>
    <property type="evidence" value="ECO:0007669"/>
    <property type="project" value="UniProtKB-KW"/>
</dbReference>
<dbReference type="RefSeq" id="WP_188524103.1">
    <property type="nucleotide sequence ID" value="NZ_BMDG01000008.1"/>
</dbReference>
<evidence type="ECO:0000256" key="4">
    <source>
        <dbReference type="ARBA" id="ARBA00023125"/>
    </source>
</evidence>